<evidence type="ECO:0000259" key="1">
    <source>
        <dbReference type="Pfam" id="PF23571"/>
    </source>
</evidence>
<dbReference type="Pfam" id="PF23572">
    <property type="entry name" value="GH3_C"/>
    <property type="match status" value="1"/>
</dbReference>
<dbReference type="OrthoDB" id="5678283at2"/>
<dbReference type="PANTHER" id="PTHR31901">
    <property type="entry name" value="GH3 DOMAIN-CONTAINING PROTEIN"/>
    <property type="match status" value="1"/>
</dbReference>
<organism evidence="3 4">
    <name type="scientific">Dyadobacter flavalbus</name>
    <dbReference type="NCBI Taxonomy" id="2579942"/>
    <lineage>
        <taxon>Bacteria</taxon>
        <taxon>Pseudomonadati</taxon>
        <taxon>Bacteroidota</taxon>
        <taxon>Cytophagia</taxon>
        <taxon>Cytophagales</taxon>
        <taxon>Spirosomataceae</taxon>
        <taxon>Dyadobacter</taxon>
    </lineage>
</organism>
<feature type="domain" description="GH3 C-terminal" evidence="2">
    <location>
        <begin position="390"/>
        <end position="493"/>
    </location>
</feature>
<dbReference type="AlphaFoldDB" id="A0A5M8QVH8"/>
<dbReference type="Pfam" id="PF23571">
    <property type="entry name" value="GH3_M"/>
    <property type="match status" value="1"/>
</dbReference>
<comment type="caution">
    <text evidence="3">The sequence shown here is derived from an EMBL/GenBank/DDBJ whole genome shotgun (WGS) entry which is preliminary data.</text>
</comment>
<dbReference type="InterPro" id="IPR004993">
    <property type="entry name" value="GH3"/>
</dbReference>
<dbReference type="EMBL" id="VBSN01000027">
    <property type="protein sequence ID" value="KAA6440267.1"/>
    <property type="molecule type" value="Genomic_DNA"/>
</dbReference>
<dbReference type="Proteomes" id="UP000323994">
    <property type="component" value="Unassembled WGS sequence"/>
</dbReference>
<feature type="domain" description="GH3 middle" evidence="1">
    <location>
        <begin position="298"/>
        <end position="361"/>
    </location>
</feature>
<evidence type="ECO:0000313" key="3">
    <source>
        <dbReference type="EMBL" id="KAA6440267.1"/>
    </source>
</evidence>
<dbReference type="Pfam" id="PF03321">
    <property type="entry name" value="GH3"/>
    <property type="match status" value="1"/>
</dbReference>
<dbReference type="RefSeq" id="WP_139011283.1">
    <property type="nucleotide sequence ID" value="NZ_VBSN01000027.1"/>
</dbReference>
<evidence type="ECO:0000259" key="2">
    <source>
        <dbReference type="Pfam" id="PF23572"/>
    </source>
</evidence>
<proteinExistence type="predicted"/>
<dbReference type="InterPro" id="IPR055378">
    <property type="entry name" value="GH3_C"/>
</dbReference>
<reference evidence="3 4" key="1">
    <citation type="submission" date="2019-05" db="EMBL/GenBank/DDBJ databases">
        <authorList>
            <person name="Qu J.-H."/>
        </authorList>
    </citation>
    <scope>NUCLEOTIDE SEQUENCE [LARGE SCALE GENOMIC DNA]</scope>
    <source>
        <strain evidence="3 4">NS28</strain>
    </source>
</reference>
<keyword evidence="4" id="KW-1185">Reference proteome</keyword>
<gene>
    <name evidence="3" type="ORF">FEM33_06585</name>
</gene>
<dbReference type="PANTHER" id="PTHR31901:SF9">
    <property type="entry name" value="GH3 DOMAIN-CONTAINING PROTEIN"/>
    <property type="match status" value="1"/>
</dbReference>
<dbReference type="GO" id="GO:0016881">
    <property type="term" value="F:acid-amino acid ligase activity"/>
    <property type="evidence" value="ECO:0007669"/>
    <property type="project" value="TreeGrafter"/>
</dbReference>
<evidence type="ECO:0000313" key="4">
    <source>
        <dbReference type="Proteomes" id="UP000323994"/>
    </source>
</evidence>
<dbReference type="GO" id="GO:0005737">
    <property type="term" value="C:cytoplasm"/>
    <property type="evidence" value="ECO:0007669"/>
    <property type="project" value="TreeGrafter"/>
</dbReference>
<protein>
    <submittedName>
        <fullName evidence="3">GH3 auxin-responsive promoter family protein</fullName>
    </submittedName>
</protein>
<name>A0A5M8QVH8_9BACT</name>
<accession>A0A5M8QVH8</accession>
<dbReference type="InterPro" id="IPR055377">
    <property type="entry name" value="GH3_M"/>
</dbReference>
<sequence>MAVIGELIKKAIDFTGMIMSDPDPVKAQKKVLENLLGTARLTAFGKAYHFTEILESEDVVAAFQSKVPVHDYDKMHAEWWHYLLEGHQNVTWPGGQNYFALSSGTTSNSKHIPVTDAMLESIRKAGIQEIASLSAFNLPGDFFTKQILMLGSSTSLIEKDDHKEGEISGISASNLPTWFGGFYKPGREIADISDWDERVRKIAEEAPKWDIGCISGIPAWIELMLKEIISYHKLSNIHEIWPNLMVYTTGGVAFEPYKKSLEQLLAHPLIYIDTYLASEGFIAIQKRPDTTSMALFPDNGIFYEFVPFDGDHVDENGLVKPGTKVFSLDDAEENKEYVLLISTVSGAWRYMIGDTVTITDKARAEIKITGRTKHFLNVVGSQLSVNQMNDALRVLEKEYDTIMKEFIVAAVHRNEEYIHKWFISCDKSLDKVQVAEALDKTLKENNKNYNVARTRALKGVEVELIPEEIFYKWSEETKKLGGQVKIPRVMKEEDFLEFAGFAEKNL</sequence>